<organism evidence="1 2">
    <name type="scientific">Salmonella phage vB_SalP_TR2</name>
    <dbReference type="NCBI Taxonomy" id="2812854"/>
    <lineage>
        <taxon>Viruses</taxon>
        <taxon>Duplodnaviria</taxon>
        <taxon>Heunggongvirae</taxon>
        <taxon>Uroviricota</taxon>
        <taxon>Caudoviricetes</taxon>
        <taxon>Schitoviridae</taxon>
        <taxon>Triduovirus</taxon>
        <taxon>Triduovirus Tr2</taxon>
    </lineage>
</organism>
<evidence type="ECO:0000313" key="2">
    <source>
        <dbReference type="Proteomes" id="UP000662760"/>
    </source>
</evidence>
<accession>A0A898KCB0</accession>
<evidence type="ECO:0000313" key="1">
    <source>
        <dbReference type="EMBL" id="QSJ04035.1"/>
    </source>
</evidence>
<dbReference type="Proteomes" id="UP000662760">
    <property type="component" value="Segment"/>
</dbReference>
<sequence>MKPCPHCGEQLQLIEPAEAHMDRYGKEIWAKTECCGKIVRCVPYINFHVYSSGETVDSWGNQRDEESS</sequence>
<dbReference type="RefSeq" id="YP_010115069.1">
    <property type="nucleotide sequence ID" value="NC_055921.1"/>
</dbReference>
<proteinExistence type="predicted"/>
<reference evidence="1" key="1">
    <citation type="submission" date="2021-01" db="EMBL/GenBank/DDBJ databases">
        <authorList>
            <person name="Shang Y."/>
        </authorList>
    </citation>
    <scope>NUCLEOTIDE SEQUENCE</scope>
</reference>
<name>A0A898KCB0_9CAUD</name>
<dbReference type="EMBL" id="MW544066">
    <property type="protein sequence ID" value="QSJ04035.1"/>
    <property type="molecule type" value="Genomic_DNA"/>
</dbReference>
<dbReference type="KEGG" id="vg:65133673"/>
<keyword evidence="2" id="KW-1185">Reference proteome</keyword>
<dbReference type="GeneID" id="65133673"/>
<protein>
    <submittedName>
        <fullName evidence="1">Uncharacterized protein</fullName>
    </submittedName>
</protein>